<evidence type="ECO:0000256" key="1">
    <source>
        <dbReference type="SAM" id="MobiDB-lite"/>
    </source>
</evidence>
<dbReference type="AlphaFoldDB" id="A0A392T5U5"/>
<name>A0A392T5U5_9FABA</name>
<keyword evidence="3" id="KW-1185">Reference proteome</keyword>
<dbReference type="Proteomes" id="UP000265520">
    <property type="component" value="Unassembled WGS sequence"/>
</dbReference>
<reference evidence="2 3" key="1">
    <citation type="journal article" date="2018" name="Front. Plant Sci.">
        <title>Red Clover (Trifolium pratense) and Zigzag Clover (T. medium) - A Picture of Genomic Similarities and Differences.</title>
        <authorList>
            <person name="Dluhosova J."/>
            <person name="Istvanek J."/>
            <person name="Nedelnik J."/>
            <person name="Repkova J."/>
        </authorList>
    </citation>
    <scope>NUCLEOTIDE SEQUENCE [LARGE SCALE GENOMIC DNA]</scope>
    <source>
        <strain evidence="3">cv. 10/8</strain>
        <tissue evidence="2">Leaf</tissue>
    </source>
</reference>
<organism evidence="2 3">
    <name type="scientific">Trifolium medium</name>
    <dbReference type="NCBI Taxonomy" id="97028"/>
    <lineage>
        <taxon>Eukaryota</taxon>
        <taxon>Viridiplantae</taxon>
        <taxon>Streptophyta</taxon>
        <taxon>Embryophyta</taxon>
        <taxon>Tracheophyta</taxon>
        <taxon>Spermatophyta</taxon>
        <taxon>Magnoliopsida</taxon>
        <taxon>eudicotyledons</taxon>
        <taxon>Gunneridae</taxon>
        <taxon>Pentapetalae</taxon>
        <taxon>rosids</taxon>
        <taxon>fabids</taxon>
        <taxon>Fabales</taxon>
        <taxon>Fabaceae</taxon>
        <taxon>Papilionoideae</taxon>
        <taxon>50 kb inversion clade</taxon>
        <taxon>NPAAA clade</taxon>
        <taxon>Hologalegina</taxon>
        <taxon>IRL clade</taxon>
        <taxon>Trifolieae</taxon>
        <taxon>Trifolium</taxon>
    </lineage>
</organism>
<protein>
    <submittedName>
        <fullName evidence="2">Uncharacterized protein</fullName>
    </submittedName>
</protein>
<feature type="region of interest" description="Disordered" evidence="1">
    <location>
        <begin position="20"/>
        <end position="75"/>
    </location>
</feature>
<feature type="compositionally biased region" description="Basic and acidic residues" evidence="1">
    <location>
        <begin position="42"/>
        <end position="58"/>
    </location>
</feature>
<evidence type="ECO:0000313" key="3">
    <source>
        <dbReference type="Proteomes" id="UP000265520"/>
    </source>
</evidence>
<accession>A0A392T5U5</accession>
<proteinExistence type="predicted"/>
<comment type="caution">
    <text evidence="2">The sequence shown here is derived from an EMBL/GenBank/DDBJ whole genome shotgun (WGS) entry which is preliminary data.</text>
</comment>
<evidence type="ECO:0000313" key="2">
    <source>
        <dbReference type="EMBL" id="MCI56471.1"/>
    </source>
</evidence>
<sequence>MADDLEYLHEMAGEYGVEDNLNGAGVGSPGGDINEVLAQLGDHGDDQDSARPSPDLEGRRKKRLECDVDEGEKSD</sequence>
<dbReference type="EMBL" id="LXQA010512830">
    <property type="protein sequence ID" value="MCI56471.1"/>
    <property type="molecule type" value="Genomic_DNA"/>
</dbReference>
<feature type="non-terminal residue" evidence="2">
    <location>
        <position position="75"/>
    </location>
</feature>